<evidence type="ECO:0000313" key="2">
    <source>
        <dbReference type="Proteomes" id="UP000268093"/>
    </source>
</evidence>
<proteinExistence type="predicted"/>
<evidence type="ECO:0000313" key="1">
    <source>
        <dbReference type="EMBL" id="RUP46914.1"/>
    </source>
</evidence>
<dbReference type="Proteomes" id="UP000268093">
    <property type="component" value="Unassembled WGS sequence"/>
</dbReference>
<gene>
    <name evidence="1" type="ORF">BC936DRAFT_146382</name>
</gene>
<organism evidence="1 2">
    <name type="scientific">Jimgerdemannia flammicorona</name>
    <dbReference type="NCBI Taxonomy" id="994334"/>
    <lineage>
        <taxon>Eukaryota</taxon>
        <taxon>Fungi</taxon>
        <taxon>Fungi incertae sedis</taxon>
        <taxon>Mucoromycota</taxon>
        <taxon>Mucoromycotina</taxon>
        <taxon>Endogonomycetes</taxon>
        <taxon>Endogonales</taxon>
        <taxon>Endogonaceae</taxon>
        <taxon>Jimgerdemannia</taxon>
    </lineage>
</organism>
<dbReference type="EMBL" id="RBNI01005230">
    <property type="protein sequence ID" value="RUP46914.1"/>
    <property type="molecule type" value="Genomic_DNA"/>
</dbReference>
<reference evidence="1 2" key="1">
    <citation type="journal article" date="2018" name="New Phytol.">
        <title>Phylogenomics of Endogonaceae and evolution of mycorrhizas within Mucoromycota.</title>
        <authorList>
            <person name="Chang Y."/>
            <person name="Desiro A."/>
            <person name="Na H."/>
            <person name="Sandor L."/>
            <person name="Lipzen A."/>
            <person name="Clum A."/>
            <person name="Barry K."/>
            <person name="Grigoriev I.V."/>
            <person name="Martin F.M."/>
            <person name="Stajich J.E."/>
            <person name="Smith M.E."/>
            <person name="Bonito G."/>
            <person name="Spatafora J.W."/>
        </authorList>
    </citation>
    <scope>NUCLEOTIDE SEQUENCE [LARGE SCALE GENOMIC DNA]</scope>
    <source>
        <strain evidence="1 2">GMNB39</strain>
    </source>
</reference>
<sequence length="275" mass="29000">MLDPRVVKVLHNLISDIRARYAGGNTDTLHGEPLLAHNLDERVLESPLPDVKEQDIHGDAVAGTRKGHDLGNLGANGLFVVMATTGQLDVVTGVQHRRHEFLADGRGSHTGHHHRRLAEEAGHSRVNVDIAVAMVGIEMKDGSIVGSDVFRRAEVKIGWDIPGCLDQLGLVVIGPVGRILDGGQSCVEQVALVAEFLVATCQGAGEDDLDTGTLLVAMGETANAGGATGAEVDNVGQIFRGGGLLPVDGERADLIHEVQGEAFRGAEILACLYVD</sequence>
<dbReference type="AlphaFoldDB" id="A0A433D7S3"/>
<name>A0A433D7S3_9FUNG</name>
<protein>
    <submittedName>
        <fullName evidence="1">Uncharacterized protein</fullName>
    </submittedName>
</protein>
<accession>A0A433D7S3</accession>
<keyword evidence="2" id="KW-1185">Reference proteome</keyword>
<comment type="caution">
    <text evidence="1">The sequence shown here is derived from an EMBL/GenBank/DDBJ whole genome shotgun (WGS) entry which is preliminary data.</text>
</comment>